<dbReference type="PANTHER" id="PTHR43540">
    <property type="entry name" value="PEROXYUREIDOACRYLATE/UREIDOACRYLATE AMIDOHYDROLASE-RELATED"/>
    <property type="match status" value="1"/>
</dbReference>
<name>A0A437MHM1_9PROT</name>
<comment type="caution">
    <text evidence="3">The sequence shown here is derived from an EMBL/GenBank/DDBJ whole genome shotgun (WGS) entry which is preliminary data.</text>
</comment>
<dbReference type="Gene3D" id="3.40.50.850">
    <property type="entry name" value="Isochorismatase-like"/>
    <property type="match status" value="1"/>
</dbReference>
<protein>
    <submittedName>
        <fullName evidence="3">Cysteine hydrolase</fullName>
    </submittedName>
</protein>
<dbReference type="Pfam" id="PF00857">
    <property type="entry name" value="Isochorismatase"/>
    <property type="match status" value="1"/>
</dbReference>
<dbReference type="Proteomes" id="UP000282957">
    <property type="component" value="Unassembled WGS sequence"/>
</dbReference>
<evidence type="ECO:0000256" key="1">
    <source>
        <dbReference type="ARBA" id="ARBA00022801"/>
    </source>
</evidence>
<accession>A0A437MHM1</accession>
<dbReference type="InterPro" id="IPR050272">
    <property type="entry name" value="Isochorismatase-like_hydrls"/>
</dbReference>
<dbReference type="AlphaFoldDB" id="A0A437MHM1"/>
<feature type="domain" description="Isochorismatase-like" evidence="2">
    <location>
        <begin position="32"/>
        <end position="219"/>
    </location>
</feature>
<reference evidence="3 4" key="1">
    <citation type="submission" date="2019-01" db="EMBL/GenBank/DDBJ databases">
        <authorList>
            <person name="Chen W.-M."/>
        </authorList>
    </citation>
    <scope>NUCLEOTIDE SEQUENCE [LARGE SCALE GENOMIC DNA]</scope>
    <source>
        <strain evidence="3 4">CCP-6</strain>
    </source>
</reference>
<dbReference type="RefSeq" id="WP_127787752.1">
    <property type="nucleotide sequence ID" value="NZ_SACL01000003.1"/>
</dbReference>
<dbReference type="PANTHER" id="PTHR43540:SF6">
    <property type="entry name" value="ISOCHORISMATASE-LIKE DOMAIN-CONTAINING PROTEIN"/>
    <property type="match status" value="1"/>
</dbReference>
<dbReference type="GO" id="GO:0016787">
    <property type="term" value="F:hydrolase activity"/>
    <property type="evidence" value="ECO:0007669"/>
    <property type="project" value="UniProtKB-KW"/>
</dbReference>
<evidence type="ECO:0000313" key="4">
    <source>
        <dbReference type="Proteomes" id="UP000282957"/>
    </source>
</evidence>
<evidence type="ECO:0000259" key="2">
    <source>
        <dbReference type="Pfam" id="PF00857"/>
    </source>
</evidence>
<evidence type="ECO:0000313" key="3">
    <source>
        <dbReference type="EMBL" id="RVT97105.1"/>
    </source>
</evidence>
<sequence length="234" mass="25623">MHKFTIPPDVSQRVAARCGTPHPFATLKGPRTALLVVDMQNAFMDVGVGHAVCPNAPFVVPAINRLATATRAAGGSVFWILNTHDEACDTEWSVMQDMVTPAARTKRNTALMRGSKGHHLWPHMQVRDGDEIVEKYRFSALIPGGGPLLEKLRARGIDTVLVTGTMTNVCCESTARDAMMMNFRTIMVSDGCAAMNDAEHAASLINFHLFFGDVLTVEQIEEAYARSRLLDPVE</sequence>
<dbReference type="CDD" id="cd00431">
    <property type="entry name" value="cysteine_hydrolases"/>
    <property type="match status" value="1"/>
</dbReference>
<dbReference type="InterPro" id="IPR036380">
    <property type="entry name" value="Isochorismatase-like_sf"/>
</dbReference>
<keyword evidence="4" id="KW-1185">Reference proteome</keyword>
<dbReference type="SUPFAM" id="SSF52499">
    <property type="entry name" value="Isochorismatase-like hydrolases"/>
    <property type="match status" value="1"/>
</dbReference>
<dbReference type="InterPro" id="IPR000868">
    <property type="entry name" value="Isochorismatase-like_dom"/>
</dbReference>
<gene>
    <name evidence="3" type="ORF">EOD42_11995</name>
</gene>
<dbReference type="EMBL" id="SACL01000003">
    <property type="protein sequence ID" value="RVT97105.1"/>
    <property type="molecule type" value="Genomic_DNA"/>
</dbReference>
<organism evidence="3 4">
    <name type="scientific">Rhodovarius crocodyli</name>
    <dbReference type="NCBI Taxonomy" id="1979269"/>
    <lineage>
        <taxon>Bacteria</taxon>
        <taxon>Pseudomonadati</taxon>
        <taxon>Pseudomonadota</taxon>
        <taxon>Alphaproteobacteria</taxon>
        <taxon>Acetobacterales</taxon>
        <taxon>Roseomonadaceae</taxon>
        <taxon>Rhodovarius</taxon>
    </lineage>
</organism>
<proteinExistence type="predicted"/>
<dbReference type="OrthoDB" id="8477867at2"/>
<keyword evidence="1 3" id="KW-0378">Hydrolase</keyword>